<dbReference type="Pfam" id="PF16901">
    <property type="entry name" value="DAO_C"/>
    <property type="match status" value="1"/>
</dbReference>
<keyword evidence="5" id="KW-0963">Cytoplasm</keyword>
<dbReference type="Pfam" id="PF01266">
    <property type="entry name" value="DAO"/>
    <property type="match status" value="1"/>
</dbReference>
<evidence type="ECO:0000256" key="1">
    <source>
        <dbReference type="ARBA" id="ARBA00001974"/>
    </source>
</evidence>
<evidence type="ECO:0000256" key="3">
    <source>
        <dbReference type="ARBA" id="ARBA00007330"/>
    </source>
</evidence>
<dbReference type="GO" id="GO:0009331">
    <property type="term" value="C:glycerol-3-phosphate dehydrogenase (FAD) complex"/>
    <property type="evidence" value="ECO:0007669"/>
    <property type="project" value="UniProtKB-UniRule"/>
</dbReference>
<protein>
    <recommendedName>
        <fullName evidence="4 11">Glycerol-3-phosphate dehydrogenase</fullName>
        <ecNumber evidence="4 11">1.1.5.3</ecNumber>
    </recommendedName>
</protein>
<evidence type="ECO:0000256" key="4">
    <source>
        <dbReference type="ARBA" id="ARBA00013029"/>
    </source>
</evidence>
<accession>A0A7H0SRR6</accession>
<dbReference type="PRINTS" id="PR01001">
    <property type="entry name" value="FADG3PDH"/>
</dbReference>
<dbReference type="PROSITE" id="PS00977">
    <property type="entry name" value="FAD_G3PDH_1"/>
    <property type="match status" value="1"/>
</dbReference>
<dbReference type="Gene3D" id="3.30.9.10">
    <property type="entry name" value="D-Amino Acid Oxidase, subunit A, domain 2"/>
    <property type="match status" value="1"/>
</dbReference>
<dbReference type="Gene3D" id="1.10.8.870">
    <property type="entry name" value="Alpha-glycerophosphate oxidase, cap domain"/>
    <property type="match status" value="1"/>
</dbReference>
<keyword evidence="7" id="KW-0319">Glycerol metabolism</keyword>
<dbReference type="SUPFAM" id="SSF51905">
    <property type="entry name" value="FAD/NAD(P)-binding domain"/>
    <property type="match status" value="1"/>
</dbReference>
<dbReference type="InterPro" id="IPR031656">
    <property type="entry name" value="DAO_C"/>
</dbReference>
<gene>
    <name evidence="12" type="ORF">GP475_11805</name>
</gene>
<dbReference type="InterPro" id="IPR036188">
    <property type="entry name" value="FAD/NAD-bd_sf"/>
</dbReference>
<dbReference type="GO" id="GO:0004368">
    <property type="term" value="F:glycerol-3-phosphate dehydrogenase (quinone) activity"/>
    <property type="evidence" value="ECO:0007669"/>
    <property type="project" value="UniProtKB-EC"/>
</dbReference>
<dbReference type="InterPro" id="IPR000447">
    <property type="entry name" value="G3P_DH_FAD-dep"/>
</dbReference>
<dbReference type="EMBL" id="CP046884">
    <property type="protein sequence ID" value="QNQ91241.1"/>
    <property type="molecule type" value="Genomic_DNA"/>
</dbReference>
<evidence type="ECO:0000256" key="7">
    <source>
        <dbReference type="ARBA" id="ARBA00022798"/>
    </source>
</evidence>
<evidence type="ECO:0000256" key="2">
    <source>
        <dbReference type="ARBA" id="ARBA00004496"/>
    </source>
</evidence>
<dbReference type="Proteomes" id="UP000516320">
    <property type="component" value="Chromosome"/>
</dbReference>
<dbReference type="Gene3D" id="3.50.50.60">
    <property type="entry name" value="FAD/NAD(P)-binding domain"/>
    <property type="match status" value="1"/>
</dbReference>
<reference evidence="12 13" key="1">
    <citation type="submission" date="2019-12" db="EMBL/GenBank/DDBJ databases">
        <title>Corynebacterium sp. nov., isolated from feces of the Anser Albifrons in China.</title>
        <authorList>
            <person name="Liu Q."/>
        </authorList>
    </citation>
    <scope>NUCLEOTIDE SEQUENCE [LARGE SCALE GENOMIC DNA]</scope>
    <source>
        <strain evidence="12 13">4H37-19</strain>
    </source>
</reference>
<dbReference type="RefSeq" id="WP_187974552.1">
    <property type="nucleotide sequence ID" value="NZ_CP046884.1"/>
</dbReference>
<evidence type="ECO:0000313" key="13">
    <source>
        <dbReference type="Proteomes" id="UP000516320"/>
    </source>
</evidence>
<organism evidence="12 13">
    <name type="scientific">Corynebacterium poyangense</name>
    <dbReference type="NCBI Taxonomy" id="2684405"/>
    <lineage>
        <taxon>Bacteria</taxon>
        <taxon>Bacillati</taxon>
        <taxon>Actinomycetota</taxon>
        <taxon>Actinomycetes</taxon>
        <taxon>Mycobacteriales</taxon>
        <taxon>Corynebacteriaceae</taxon>
        <taxon>Corynebacterium</taxon>
    </lineage>
</organism>
<evidence type="ECO:0000313" key="12">
    <source>
        <dbReference type="EMBL" id="QNQ91241.1"/>
    </source>
</evidence>
<dbReference type="KEGG" id="cpoy:GP475_11805"/>
<evidence type="ECO:0000256" key="6">
    <source>
        <dbReference type="ARBA" id="ARBA00022630"/>
    </source>
</evidence>
<dbReference type="PANTHER" id="PTHR11985:SF31">
    <property type="entry name" value="GLYCEROL-3-PHOSPHATE DEHYDROGENASE 2"/>
    <property type="match status" value="1"/>
</dbReference>
<keyword evidence="8" id="KW-0274">FAD</keyword>
<sequence length="577" mass="62678">MASTTTRPLSPESHQEAWEKFGTEDFDVVIIGGGSVGAGAALDAATRGLKVAVVETRDFAAGTSSRSSKMFHGGLRYLAMFDFRLVAESLRERELNMSTLAPHLVKPLRFIFPLTHHLWERVMMFCGFTLYDLMGGAKSVPMQKHLTRKGVLKVAPGLKNDAVVGGVRYFDTLVDDARHTMTVLRTAAEYGATVRTSTQVVDLEVNGGRVTGAKLRDTDTGAETTIHGSVFINATGVWNDSIERMAGKKGKFSVHASKGVHIVVPKSALDADAALCFVTEKSVLFVIPWGEYWIIGTTDTDWEKGLSLPDPAPTRADIDYILDQVNQRVSRQITRQDIVGVYSGLRPLLEGSSDSTTNLSRNHAVARVLPGLVSVAGGKYTTYRVIGKDAVDLAIQDVPKRVPESVTDQTPILGADGYHALANQVPALAQRLGISTTQTEHLLGRYGSLTEEVLAPAAQDQSLLEPVPGAEHYLMAEVRYAVTHEGALHLEDVLNRRLRVAMEYAHRGADSAQPVAEFIAPLLGWDDQTIADEVKSFKDRVEAELEAEKALTDEEANEIFTTVGETRTAIEKDGAGA</sequence>
<dbReference type="EC" id="1.1.5.3" evidence="4 11"/>
<dbReference type="PANTHER" id="PTHR11985">
    <property type="entry name" value="GLYCEROL-3-PHOSPHATE DEHYDROGENASE"/>
    <property type="match status" value="1"/>
</dbReference>
<dbReference type="GO" id="GO:0046168">
    <property type="term" value="P:glycerol-3-phosphate catabolic process"/>
    <property type="evidence" value="ECO:0007669"/>
    <property type="project" value="TreeGrafter"/>
</dbReference>
<evidence type="ECO:0000256" key="5">
    <source>
        <dbReference type="ARBA" id="ARBA00022490"/>
    </source>
</evidence>
<dbReference type="FunFam" id="1.10.8.870:FF:000003">
    <property type="entry name" value="Glycerol-3-phosphate dehydrogenase"/>
    <property type="match status" value="1"/>
</dbReference>
<comment type="cofactor">
    <cofactor evidence="1 11">
        <name>FAD</name>
        <dbReference type="ChEBI" id="CHEBI:57692"/>
    </cofactor>
</comment>
<name>A0A7H0SRR6_9CORY</name>
<evidence type="ECO:0000256" key="8">
    <source>
        <dbReference type="ARBA" id="ARBA00022827"/>
    </source>
</evidence>
<proteinExistence type="inferred from homology"/>
<dbReference type="AlphaFoldDB" id="A0A7H0SRR6"/>
<keyword evidence="13" id="KW-1185">Reference proteome</keyword>
<evidence type="ECO:0000256" key="10">
    <source>
        <dbReference type="ARBA" id="ARBA00049055"/>
    </source>
</evidence>
<evidence type="ECO:0000256" key="11">
    <source>
        <dbReference type="RuleBase" id="RU361217"/>
    </source>
</evidence>
<dbReference type="InterPro" id="IPR038299">
    <property type="entry name" value="DAO_C_sf"/>
</dbReference>
<keyword evidence="9 11" id="KW-0560">Oxidoreductase</keyword>
<evidence type="ECO:0000256" key="9">
    <source>
        <dbReference type="ARBA" id="ARBA00023002"/>
    </source>
</evidence>
<comment type="similarity">
    <text evidence="3 11">Belongs to the FAD-dependent glycerol-3-phosphate dehydrogenase family.</text>
</comment>
<dbReference type="InterPro" id="IPR006076">
    <property type="entry name" value="FAD-dep_OxRdtase"/>
</dbReference>
<keyword evidence="6 11" id="KW-0285">Flavoprotein</keyword>
<dbReference type="GO" id="GO:0006071">
    <property type="term" value="P:glycerol metabolic process"/>
    <property type="evidence" value="ECO:0007669"/>
    <property type="project" value="UniProtKB-KW"/>
</dbReference>
<comment type="catalytic activity">
    <reaction evidence="10 11">
        <text>a quinone + sn-glycerol 3-phosphate = dihydroxyacetone phosphate + a quinol</text>
        <dbReference type="Rhea" id="RHEA:18977"/>
        <dbReference type="ChEBI" id="CHEBI:24646"/>
        <dbReference type="ChEBI" id="CHEBI:57597"/>
        <dbReference type="ChEBI" id="CHEBI:57642"/>
        <dbReference type="ChEBI" id="CHEBI:132124"/>
        <dbReference type="EC" id="1.1.5.3"/>
    </reaction>
</comment>
<comment type="subcellular location">
    <subcellularLocation>
        <location evidence="2">Cytoplasm</location>
    </subcellularLocation>
</comment>